<evidence type="ECO:0000256" key="5">
    <source>
        <dbReference type="ARBA" id="ARBA00023002"/>
    </source>
</evidence>
<dbReference type="PANTHER" id="PTHR47944:SF4">
    <property type="entry name" value="OS09G0441700 PROTEIN"/>
    <property type="match status" value="1"/>
</dbReference>
<evidence type="ECO:0008006" key="13">
    <source>
        <dbReference type="Google" id="ProtNLM"/>
    </source>
</evidence>
<gene>
    <name evidence="11" type="ORF">KP509_16G032700</name>
</gene>
<dbReference type="OrthoDB" id="2789670at2759"/>
<keyword evidence="10" id="KW-0472">Membrane</keyword>
<keyword evidence="5 9" id="KW-0560">Oxidoreductase</keyword>
<dbReference type="AlphaFoldDB" id="A0A8T2T249"/>
<dbReference type="PRINTS" id="PR00463">
    <property type="entry name" value="EP450I"/>
</dbReference>
<evidence type="ECO:0000256" key="1">
    <source>
        <dbReference type="ARBA" id="ARBA00001971"/>
    </source>
</evidence>
<dbReference type="Proteomes" id="UP000825935">
    <property type="component" value="Chromosome 16"/>
</dbReference>
<dbReference type="GO" id="GO:0020037">
    <property type="term" value="F:heme binding"/>
    <property type="evidence" value="ECO:0007669"/>
    <property type="project" value="InterPro"/>
</dbReference>
<organism evidence="11 12">
    <name type="scientific">Ceratopteris richardii</name>
    <name type="common">Triangle waterfern</name>
    <dbReference type="NCBI Taxonomy" id="49495"/>
    <lineage>
        <taxon>Eukaryota</taxon>
        <taxon>Viridiplantae</taxon>
        <taxon>Streptophyta</taxon>
        <taxon>Embryophyta</taxon>
        <taxon>Tracheophyta</taxon>
        <taxon>Polypodiopsida</taxon>
        <taxon>Polypodiidae</taxon>
        <taxon>Polypodiales</taxon>
        <taxon>Pteridineae</taxon>
        <taxon>Pteridaceae</taxon>
        <taxon>Parkerioideae</taxon>
        <taxon>Ceratopteris</taxon>
    </lineage>
</organism>
<name>A0A8T2T249_CERRI</name>
<evidence type="ECO:0000256" key="3">
    <source>
        <dbReference type="ARBA" id="ARBA00022617"/>
    </source>
</evidence>
<reference evidence="11" key="1">
    <citation type="submission" date="2021-08" db="EMBL/GenBank/DDBJ databases">
        <title>WGS assembly of Ceratopteris richardii.</title>
        <authorList>
            <person name="Marchant D.B."/>
            <person name="Chen G."/>
            <person name="Jenkins J."/>
            <person name="Shu S."/>
            <person name="Leebens-Mack J."/>
            <person name="Grimwood J."/>
            <person name="Schmutz J."/>
            <person name="Soltis P."/>
            <person name="Soltis D."/>
            <person name="Chen Z.-H."/>
        </authorList>
    </citation>
    <scope>NUCLEOTIDE SEQUENCE</scope>
    <source>
        <strain evidence="11">Whitten #5841</strain>
        <tissue evidence="11">Leaf</tissue>
    </source>
</reference>
<dbReference type="GO" id="GO:0016705">
    <property type="term" value="F:oxidoreductase activity, acting on paired donors, with incorporation or reduction of molecular oxygen"/>
    <property type="evidence" value="ECO:0007669"/>
    <property type="project" value="InterPro"/>
</dbReference>
<evidence type="ECO:0000256" key="6">
    <source>
        <dbReference type="ARBA" id="ARBA00023004"/>
    </source>
</evidence>
<dbReference type="PROSITE" id="PS00086">
    <property type="entry name" value="CYTOCHROME_P450"/>
    <property type="match status" value="1"/>
</dbReference>
<keyword evidence="10" id="KW-1133">Transmembrane helix</keyword>
<protein>
    <recommendedName>
        <fullName evidence="13">Cytochrome P450</fullName>
    </recommendedName>
</protein>
<proteinExistence type="inferred from homology"/>
<feature type="transmembrane region" description="Helical" evidence="10">
    <location>
        <begin position="18"/>
        <end position="39"/>
    </location>
</feature>
<dbReference type="GO" id="GO:0044550">
    <property type="term" value="P:secondary metabolite biosynthetic process"/>
    <property type="evidence" value="ECO:0007669"/>
    <property type="project" value="UniProtKB-ARBA"/>
</dbReference>
<evidence type="ECO:0000256" key="4">
    <source>
        <dbReference type="ARBA" id="ARBA00022723"/>
    </source>
</evidence>
<keyword evidence="6 8" id="KW-0408">Iron</keyword>
<dbReference type="OMA" id="INDHRTA"/>
<feature type="binding site" description="axial binding residue" evidence="8">
    <location>
        <position position="456"/>
    </location>
    <ligand>
        <name>heme</name>
        <dbReference type="ChEBI" id="CHEBI:30413"/>
    </ligand>
    <ligandPart>
        <name>Fe</name>
        <dbReference type="ChEBI" id="CHEBI:18248"/>
    </ligandPart>
</feature>
<comment type="similarity">
    <text evidence="2 9">Belongs to the cytochrome P450 family.</text>
</comment>
<dbReference type="InterPro" id="IPR017972">
    <property type="entry name" value="Cyt_P450_CS"/>
</dbReference>
<sequence length="519" mass="58752">MDLKHFFVSREDNSYTNAPFFLCLLPIFLLCVLIPLFYVRRSPIRLPPGPPALPVIGHLHLVGKEPHRSFWELSQRFGPLMFLSLGSVPVLIASSPNTARVILQKHDDIFSSRPRTAVPMHVYEYKNLVFSHPGPFFKLIRQLTFSHLLGKKRLESFRSFISNEVHHLLCEVMNSAKRVSVREKLYETTFSIISRMIIGKSVKDLIYHSREGDSYSLEALIVETMDLLGLFFIGDYIPCLAWTDLKGCLRRSKSVSQRIKAIFGEVINDHRTARKNRDSETADADFLDTLLTAASNQNQVQITDSHIMGILLDMFVGGIDTSTLAIEWALAELLKHPHILRTVQDELSLVVGFTRLVQDSDIGSLPYLRAVVKETMRLHPVVPMLVPHAANQQCQVNGYDIPSGTVTFVNVWAIGRDASVWEMPLKFYPERFLDSKIDLRGQHFELLPFGSGRRICPGLSLGIDSVHLLLANLLHVFDWSAIGEIDMTEKYGMMCSLAKPLVAAVEMRIPRQLLETMTC</sequence>
<dbReference type="CDD" id="cd20618">
    <property type="entry name" value="CYP71_clan"/>
    <property type="match status" value="1"/>
</dbReference>
<dbReference type="InterPro" id="IPR001128">
    <property type="entry name" value="Cyt_P450"/>
</dbReference>
<keyword evidence="12" id="KW-1185">Reference proteome</keyword>
<keyword evidence="10" id="KW-0812">Transmembrane</keyword>
<dbReference type="PRINTS" id="PR00385">
    <property type="entry name" value="P450"/>
</dbReference>
<evidence type="ECO:0000313" key="11">
    <source>
        <dbReference type="EMBL" id="KAH7387614.1"/>
    </source>
</evidence>
<keyword evidence="4 8" id="KW-0479">Metal-binding</keyword>
<dbReference type="GO" id="GO:0004497">
    <property type="term" value="F:monooxygenase activity"/>
    <property type="evidence" value="ECO:0007669"/>
    <property type="project" value="UniProtKB-KW"/>
</dbReference>
<dbReference type="InterPro" id="IPR036396">
    <property type="entry name" value="Cyt_P450_sf"/>
</dbReference>
<evidence type="ECO:0000256" key="8">
    <source>
        <dbReference type="PIRSR" id="PIRSR602401-1"/>
    </source>
</evidence>
<dbReference type="PANTHER" id="PTHR47944">
    <property type="entry name" value="CYTOCHROME P450 98A9"/>
    <property type="match status" value="1"/>
</dbReference>
<dbReference type="Pfam" id="PF00067">
    <property type="entry name" value="p450"/>
    <property type="match status" value="1"/>
</dbReference>
<evidence type="ECO:0000256" key="9">
    <source>
        <dbReference type="RuleBase" id="RU000461"/>
    </source>
</evidence>
<dbReference type="GO" id="GO:0005506">
    <property type="term" value="F:iron ion binding"/>
    <property type="evidence" value="ECO:0007669"/>
    <property type="project" value="InterPro"/>
</dbReference>
<dbReference type="EMBL" id="CM035421">
    <property type="protein sequence ID" value="KAH7387614.1"/>
    <property type="molecule type" value="Genomic_DNA"/>
</dbReference>
<keyword evidence="7 9" id="KW-0503">Monooxygenase</keyword>
<dbReference type="FunFam" id="1.10.630.10:FF:000126">
    <property type="entry name" value="Predicted protein"/>
    <property type="match status" value="1"/>
</dbReference>
<dbReference type="InterPro" id="IPR002401">
    <property type="entry name" value="Cyt_P450_E_grp-I"/>
</dbReference>
<keyword evidence="3 8" id="KW-0349">Heme</keyword>
<comment type="cofactor">
    <cofactor evidence="1 8">
        <name>heme</name>
        <dbReference type="ChEBI" id="CHEBI:30413"/>
    </cofactor>
</comment>
<evidence type="ECO:0000313" key="12">
    <source>
        <dbReference type="Proteomes" id="UP000825935"/>
    </source>
</evidence>
<accession>A0A8T2T249</accession>
<comment type="caution">
    <text evidence="11">The sequence shown here is derived from an EMBL/GenBank/DDBJ whole genome shotgun (WGS) entry which is preliminary data.</text>
</comment>
<evidence type="ECO:0000256" key="7">
    <source>
        <dbReference type="ARBA" id="ARBA00023033"/>
    </source>
</evidence>
<dbReference type="Gene3D" id="1.10.630.10">
    <property type="entry name" value="Cytochrome P450"/>
    <property type="match status" value="1"/>
</dbReference>
<dbReference type="SUPFAM" id="SSF48264">
    <property type="entry name" value="Cytochrome P450"/>
    <property type="match status" value="1"/>
</dbReference>
<evidence type="ECO:0000256" key="10">
    <source>
        <dbReference type="SAM" id="Phobius"/>
    </source>
</evidence>
<evidence type="ECO:0000256" key="2">
    <source>
        <dbReference type="ARBA" id="ARBA00010617"/>
    </source>
</evidence>